<name>A0A832I8X6_9THEM</name>
<dbReference type="PROSITE" id="PS51063">
    <property type="entry name" value="HTH_CRP_2"/>
    <property type="match status" value="1"/>
</dbReference>
<dbReference type="GO" id="GO:0003677">
    <property type="term" value="F:DNA binding"/>
    <property type="evidence" value="ECO:0007669"/>
    <property type="project" value="UniProtKB-KW"/>
</dbReference>
<organism evidence="5">
    <name type="scientific">Pseudothermotoga hypogea</name>
    <dbReference type="NCBI Taxonomy" id="57487"/>
    <lineage>
        <taxon>Bacteria</taxon>
        <taxon>Thermotogati</taxon>
        <taxon>Thermotogota</taxon>
        <taxon>Thermotogae</taxon>
        <taxon>Thermotogales</taxon>
        <taxon>Thermotogaceae</taxon>
        <taxon>Pseudothermotoga</taxon>
    </lineage>
</organism>
<evidence type="ECO:0000313" key="5">
    <source>
        <dbReference type="EMBL" id="HGZ79388.1"/>
    </source>
</evidence>
<comment type="caution">
    <text evidence="5">The sequence shown here is derived from an EMBL/GenBank/DDBJ whole genome shotgun (WGS) entry which is preliminary data.</text>
</comment>
<dbReference type="Pfam" id="PF13545">
    <property type="entry name" value="HTH_Crp_2"/>
    <property type="match status" value="1"/>
</dbReference>
<dbReference type="InterPro" id="IPR000595">
    <property type="entry name" value="cNMP-bd_dom"/>
</dbReference>
<dbReference type="EMBL" id="DTKQ01000040">
    <property type="protein sequence ID" value="HGZ79388.1"/>
    <property type="molecule type" value="Genomic_DNA"/>
</dbReference>
<dbReference type="SUPFAM" id="SSF51206">
    <property type="entry name" value="cAMP-binding domain-like"/>
    <property type="match status" value="1"/>
</dbReference>
<reference evidence="5" key="1">
    <citation type="journal article" date="2020" name="mSystems">
        <title>Genome- and Community-Level Interaction Insights into Carbon Utilization and Element Cycling Functions of Hydrothermarchaeota in Hydrothermal Sediment.</title>
        <authorList>
            <person name="Zhou Z."/>
            <person name="Liu Y."/>
            <person name="Xu W."/>
            <person name="Pan J."/>
            <person name="Luo Z.H."/>
            <person name="Li M."/>
        </authorList>
    </citation>
    <scope>NUCLEOTIDE SEQUENCE [LARGE SCALE GENOMIC DNA]</scope>
    <source>
        <strain evidence="5">SpSt-86</strain>
    </source>
</reference>
<dbReference type="InterPro" id="IPR012318">
    <property type="entry name" value="HTH_CRP"/>
</dbReference>
<dbReference type="AlphaFoldDB" id="A0A832I8X6"/>
<sequence length="226" mass="26609">MERIVESLKKLELFFGIDENFLTEFVKKAKIETHETKEIVRRRFDKCEELLFLVEGEAVGLFTNSEGRVLQIDHMVAPKLLASAVVFSDDPRYPVDVETLKKSVFLSIDKDFFVSCLMKNERFLRNYLKYVSDAFLFITDRFYEIAMKNLVQKVCSYLLKLSEEQRSELVVMDMSKEELSREFGVTRPALSRVFLELEKMGIIEARGRKVKIKNERYMKDHAQLYD</sequence>
<dbReference type="InterPro" id="IPR018490">
    <property type="entry name" value="cNMP-bd_dom_sf"/>
</dbReference>
<evidence type="ECO:0000256" key="3">
    <source>
        <dbReference type="ARBA" id="ARBA00023163"/>
    </source>
</evidence>
<proteinExistence type="predicted"/>
<gene>
    <name evidence="5" type="ORF">ENW55_05345</name>
</gene>
<evidence type="ECO:0000256" key="1">
    <source>
        <dbReference type="ARBA" id="ARBA00023015"/>
    </source>
</evidence>
<keyword evidence="2" id="KW-0238">DNA-binding</keyword>
<dbReference type="InterPro" id="IPR036390">
    <property type="entry name" value="WH_DNA-bd_sf"/>
</dbReference>
<dbReference type="CDD" id="cd00038">
    <property type="entry name" value="CAP_ED"/>
    <property type="match status" value="1"/>
</dbReference>
<dbReference type="Pfam" id="PF00027">
    <property type="entry name" value="cNMP_binding"/>
    <property type="match status" value="1"/>
</dbReference>
<keyword evidence="1" id="KW-0805">Transcription regulation</keyword>
<dbReference type="SMART" id="SM00419">
    <property type="entry name" value="HTH_CRP"/>
    <property type="match status" value="1"/>
</dbReference>
<protein>
    <submittedName>
        <fullName evidence="5">Crp/Fnr family transcriptional regulator</fullName>
    </submittedName>
</protein>
<dbReference type="GO" id="GO:0006355">
    <property type="term" value="P:regulation of DNA-templated transcription"/>
    <property type="evidence" value="ECO:0007669"/>
    <property type="project" value="InterPro"/>
</dbReference>
<dbReference type="SUPFAM" id="SSF46785">
    <property type="entry name" value="Winged helix' DNA-binding domain"/>
    <property type="match status" value="1"/>
</dbReference>
<dbReference type="InterPro" id="IPR014710">
    <property type="entry name" value="RmlC-like_jellyroll"/>
</dbReference>
<evidence type="ECO:0000256" key="2">
    <source>
        <dbReference type="ARBA" id="ARBA00023125"/>
    </source>
</evidence>
<dbReference type="SMART" id="SM00100">
    <property type="entry name" value="cNMP"/>
    <property type="match status" value="1"/>
</dbReference>
<dbReference type="Gene3D" id="2.60.120.10">
    <property type="entry name" value="Jelly Rolls"/>
    <property type="match status" value="1"/>
</dbReference>
<keyword evidence="3" id="KW-0804">Transcription</keyword>
<accession>A0A832I8X6</accession>
<evidence type="ECO:0000259" key="4">
    <source>
        <dbReference type="PROSITE" id="PS51063"/>
    </source>
</evidence>
<feature type="domain" description="HTH crp-type" evidence="4">
    <location>
        <begin position="148"/>
        <end position="216"/>
    </location>
</feature>